<dbReference type="Proteomes" id="UP000706122">
    <property type="component" value="Unassembled WGS sequence"/>
</dbReference>
<proteinExistence type="predicted"/>
<reference evidence="1" key="1">
    <citation type="submission" date="2019-11" db="EMBL/GenBank/DDBJ databases">
        <title>Spread of Macrolides and rifampicin resistant Rhodococcus equi in clinical isolates in the USA.</title>
        <authorList>
            <person name="Alvarez-Narvaez S."/>
            <person name="Huber L."/>
            <person name="Cohen N.D."/>
            <person name="Slovis N."/>
            <person name="Greiter M."/>
            <person name="Giguere S."/>
            <person name="Hart K."/>
        </authorList>
    </citation>
    <scope>NUCLEOTIDE SEQUENCE</scope>
    <source>
        <strain evidence="1">Lh_5</strain>
    </source>
</reference>
<dbReference type="GO" id="GO:0046417">
    <property type="term" value="P:chorismate metabolic process"/>
    <property type="evidence" value="ECO:0007669"/>
    <property type="project" value="InterPro"/>
</dbReference>
<name>A0AAE2WAS1_RHOHA</name>
<organism evidence="1 2">
    <name type="scientific">Rhodococcus hoagii</name>
    <name type="common">Corynebacterium equii</name>
    <dbReference type="NCBI Taxonomy" id="43767"/>
    <lineage>
        <taxon>Bacteria</taxon>
        <taxon>Bacillati</taxon>
        <taxon>Actinomycetota</taxon>
        <taxon>Actinomycetes</taxon>
        <taxon>Mycobacteriales</taxon>
        <taxon>Nocardiaceae</taxon>
        <taxon>Prescottella</taxon>
    </lineage>
</organism>
<evidence type="ECO:0000313" key="2">
    <source>
        <dbReference type="Proteomes" id="UP000706122"/>
    </source>
</evidence>
<protein>
    <recommendedName>
        <fullName evidence="3">Chorismate mutase</fullName>
    </recommendedName>
</protein>
<dbReference type="InterPro" id="IPR036263">
    <property type="entry name" value="Chorismate_II_sf"/>
</dbReference>
<dbReference type="Gene3D" id="1.20.59.10">
    <property type="entry name" value="Chorismate mutase"/>
    <property type="match status" value="1"/>
</dbReference>
<evidence type="ECO:0008006" key="3">
    <source>
        <dbReference type="Google" id="ProtNLM"/>
    </source>
</evidence>
<evidence type="ECO:0000313" key="1">
    <source>
        <dbReference type="EMBL" id="MBM4717319.1"/>
    </source>
</evidence>
<dbReference type="AlphaFoldDB" id="A0AAE2WAS1"/>
<gene>
    <name evidence="1" type="ORF">GS551_24660</name>
</gene>
<comment type="caution">
    <text evidence="1">The sequence shown here is derived from an EMBL/GenBank/DDBJ whole genome shotgun (WGS) entry which is preliminary data.</text>
</comment>
<dbReference type="SUPFAM" id="SSF48600">
    <property type="entry name" value="Chorismate mutase II"/>
    <property type="match status" value="1"/>
</dbReference>
<dbReference type="EMBL" id="WUYC01000012">
    <property type="protein sequence ID" value="MBM4717319.1"/>
    <property type="molecule type" value="Genomic_DNA"/>
</dbReference>
<dbReference type="InterPro" id="IPR036979">
    <property type="entry name" value="CM_dom_sf"/>
</dbReference>
<sequence>MFRAQIEANKDVQRGLFGYWLLAPTAAPSGPADLTTVRSTLDSLDRDIVAEISARRQVLAGPECLPDLVTAAVDVVTTERIDALHQVALVRAWGDVRAPSPR</sequence>
<accession>A0AAE2WAS1</accession>